<evidence type="ECO:0000259" key="1">
    <source>
        <dbReference type="Pfam" id="PF09983"/>
    </source>
</evidence>
<dbReference type="SUPFAM" id="SSF56726">
    <property type="entry name" value="DNA topoisomerase IV, alpha subunit"/>
    <property type="match status" value="1"/>
</dbReference>
<reference evidence="2 3" key="1">
    <citation type="submission" date="2024-09" db="EMBL/GenBank/DDBJ databases">
        <title>Novel species of the genus Pelomonas and Roseateles isolated from streams.</title>
        <authorList>
            <person name="Lu H."/>
        </authorList>
    </citation>
    <scope>NUCLEOTIDE SEQUENCE [LARGE SCALE GENOMIC DNA]</scope>
    <source>
        <strain evidence="2 3">DC23W</strain>
    </source>
</reference>
<dbReference type="Proteomes" id="UP001606300">
    <property type="component" value="Unassembled WGS sequence"/>
</dbReference>
<evidence type="ECO:0000313" key="3">
    <source>
        <dbReference type="Proteomes" id="UP001606300"/>
    </source>
</evidence>
<sequence>MSDAFLNQLKAHPRKRMLLVELRQSWLNVYPEQVQHPERDGLMLEALASMAAAGQVALPSASSFERVGRQPMPKFVTITVDEQREPPTEWGQLPWLPALGFWPRLTTSEKQAAFAINEWMRRRKGDFMMVPLKERSLEIFGDEKFLDLRVRSDALFSGRLPLSAIGAFMVAAPLPHRKADAPGRPVVIVENHHTYWSLGQWNFSAKRYATVIYGAGHAVSSTGRALDEVLREVQGVGVLYFGDLDPAGVGIPLRLRNDGAGEIQPDVPLYKLVLAHGRRRDGVRRTSDDVVTLHSWLPSLATEVETMWKDGQWLPQEGVGTELLHKHGNALLNAQSS</sequence>
<dbReference type="RefSeq" id="WP_394473286.1">
    <property type="nucleotide sequence ID" value="NZ_JBIGHY010000019.1"/>
</dbReference>
<dbReference type="InterPro" id="IPR036078">
    <property type="entry name" value="Spo11/TopoVI_A_sf"/>
</dbReference>
<dbReference type="EMBL" id="JBIGHY010000019">
    <property type="protein sequence ID" value="MFG6417228.1"/>
    <property type="molecule type" value="Genomic_DNA"/>
</dbReference>
<gene>
    <name evidence="2" type="ORF">ACG02S_25370</name>
</gene>
<feature type="domain" description="Wadjet protein JetD C-terminal" evidence="1">
    <location>
        <begin position="177"/>
        <end position="267"/>
    </location>
</feature>
<evidence type="ECO:0000313" key="2">
    <source>
        <dbReference type="EMBL" id="MFG6417228.1"/>
    </source>
</evidence>
<name>A0ABW7EX85_9BURK</name>
<comment type="caution">
    <text evidence="2">The sequence shown here is derived from an EMBL/GenBank/DDBJ whole genome shotgun (WGS) entry which is preliminary data.</text>
</comment>
<dbReference type="InterPro" id="IPR024534">
    <property type="entry name" value="JetD_C"/>
</dbReference>
<dbReference type="Pfam" id="PF09983">
    <property type="entry name" value="JetD_C"/>
    <property type="match status" value="1"/>
</dbReference>
<protein>
    <submittedName>
        <fullName evidence="2">Wadjet anti-phage system protein JetD domain-containing protein</fullName>
    </submittedName>
</protein>
<proteinExistence type="predicted"/>
<keyword evidence="3" id="KW-1185">Reference proteome</keyword>
<accession>A0ABW7EX85</accession>
<organism evidence="2 3">
    <name type="scientific">Pelomonas dachongensis</name>
    <dbReference type="NCBI Taxonomy" id="3299029"/>
    <lineage>
        <taxon>Bacteria</taxon>
        <taxon>Pseudomonadati</taxon>
        <taxon>Pseudomonadota</taxon>
        <taxon>Betaproteobacteria</taxon>
        <taxon>Burkholderiales</taxon>
        <taxon>Sphaerotilaceae</taxon>
        <taxon>Roseateles</taxon>
    </lineage>
</organism>